<accession>A0A1Y0ER75</accession>
<keyword evidence="2" id="KW-1185">Reference proteome</keyword>
<evidence type="ECO:0008006" key="3">
    <source>
        <dbReference type="Google" id="ProtNLM"/>
    </source>
</evidence>
<gene>
    <name evidence="1" type="ORF">CCO03_14620</name>
</gene>
<dbReference type="AlphaFoldDB" id="A0A1Y0ER75"/>
<evidence type="ECO:0000313" key="2">
    <source>
        <dbReference type="Proteomes" id="UP000196138"/>
    </source>
</evidence>
<dbReference type="Proteomes" id="UP000196138">
    <property type="component" value="Chromosome"/>
</dbReference>
<dbReference type="EMBL" id="CP021455">
    <property type="protein sequence ID" value="ARU05752.1"/>
    <property type="molecule type" value="Genomic_DNA"/>
</dbReference>
<reference evidence="1 2" key="1">
    <citation type="submission" date="2017-05" db="EMBL/GenBank/DDBJ databases">
        <authorList>
            <person name="Song R."/>
            <person name="Chenine A.L."/>
            <person name="Ruprecht R.M."/>
        </authorList>
    </citation>
    <scope>NUCLEOTIDE SEQUENCE [LARGE SCALE GENOMIC DNA]</scope>
    <source>
        <strain evidence="1 2">DSM 26136</strain>
    </source>
</reference>
<name>A0A1Y0ER75_9BURK</name>
<evidence type="ECO:0000313" key="1">
    <source>
        <dbReference type="EMBL" id="ARU05752.1"/>
    </source>
</evidence>
<dbReference type="KEGG" id="cser:CCO03_14620"/>
<sequence length="225" mass="25132">MTATLEENALLRYPRAHRRFARGSMPIRFRTCVAWLSAVLASAAVAQVPEDIQRFALAAANARDVFAKPFAVIDKPRARLWVFDERGQLMRDSAVLVGAAAGDVAPDDIGTRPLSQVKPHEKITPAGRFVTEPGRNTKGEDVIWIDYDSAVSMHRVRNVPRENRTQRLATPTVSDNRISFGCVNIPVAFYEQVLMPHFGKQTGVVYVLPESQTREALYPFLRDSL</sequence>
<protein>
    <recommendedName>
        <fullName evidence="3">L,D-transpeptidase</fullName>
    </recommendedName>
</protein>
<organism evidence="1 2">
    <name type="scientific">Comamonas serinivorans</name>
    <dbReference type="NCBI Taxonomy" id="1082851"/>
    <lineage>
        <taxon>Bacteria</taxon>
        <taxon>Pseudomonadati</taxon>
        <taxon>Pseudomonadota</taxon>
        <taxon>Betaproteobacteria</taxon>
        <taxon>Burkholderiales</taxon>
        <taxon>Comamonadaceae</taxon>
        <taxon>Comamonas</taxon>
    </lineage>
</organism>
<proteinExistence type="predicted"/>